<gene>
    <name evidence="1" type="ORF">D9V32_08695</name>
</gene>
<keyword evidence="2" id="KW-1185">Reference proteome</keyword>
<sequence>MLSLHNPTRPPISLSALEARRIAAAASLVPAGATTPQSILTRVGLIQLDALARVDRAHRLTGLARLPGNARAPEIDATLWSRGEAVSFETHTHAAALIPVEDWPLFRLNRMSATQRRDAPSAAELEGVTALIRESNHGLTLARIEETAPRSGGRWDWSECKRITEHLVWRGDIVSTDRRLNRRIYDVPERRIPEPLLNRTLSRSQILIGLANRAIDALGVATASDVAHYYNLTPADAAYGLEHGHAIPTRVEGWSAPTWTSPVSELLTTPQSPDPRLIGPFDPLIRDRDRARRVFNFDYTFEAYKPAAKRIYGHYVLGVILGSEFIGRADVRREGRTLIVNALFPEPGTNAAHFRAAASAAAETLASQLALTTSVRC</sequence>
<name>A0A3L7A665_9MICO</name>
<dbReference type="EMBL" id="RCUX01000006">
    <property type="protein sequence ID" value="RLP75545.1"/>
    <property type="molecule type" value="Genomic_DNA"/>
</dbReference>
<proteinExistence type="predicted"/>
<evidence type="ECO:0000313" key="2">
    <source>
        <dbReference type="Proteomes" id="UP000272503"/>
    </source>
</evidence>
<dbReference type="OrthoDB" id="9787207at2"/>
<protein>
    <submittedName>
        <fullName evidence="1">Winged helix-turn-helix domain-containing protein</fullName>
    </submittedName>
</protein>
<dbReference type="AlphaFoldDB" id="A0A3L7A665"/>
<organism evidence="1 2">
    <name type="scientific">Mycetocola tolaasinivorans</name>
    <dbReference type="NCBI Taxonomy" id="76635"/>
    <lineage>
        <taxon>Bacteria</taxon>
        <taxon>Bacillati</taxon>
        <taxon>Actinomycetota</taxon>
        <taxon>Actinomycetes</taxon>
        <taxon>Micrococcales</taxon>
        <taxon>Microbacteriaceae</taxon>
        <taxon>Mycetocola</taxon>
    </lineage>
</organism>
<evidence type="ECO:0000313" key="1">
    <source>
        <dbReference type="EMBL" id="RLP75545.1"/>
    </source>
</evidence>
<reference evidence="1 2" key="1">
    <citation type="submission" date="2018-10" db="EMBL/GenBank/DDBJ databases">
        <authorList>
            <person name="Li J."/>
        </authorList>
    </citation>
    <scope>NUCLEOTIDE SEQUENCE [LARGE SCALE GENOMIC DNA]</scope>
    <source>
        <strain evidence="1 2">IF 016277</strain>
    </source>
</reference>
<dbReference type="Pfam" id="PF06224">
    <property type="entry name" value="AlkZ-like"/>
    <property type="match status" value="1"/>
</dbReference>
<dbReference type="PANTHER" id="PTHR30528:SF0">
    <property type="entry name" value="CYTOPLASMIC PROTEIN"/>
    <property type="match status" value="1"/>
</dbReference>
<dbReference type="PANTHER" id="PTHR30528">
    <property type="entry name" value="CYTOPLASMIC PROTEIN"/>
    <property type="match status" value="1"/>
</dbReference>
<comment type="caution">
    <text evidence="1">The sequence shown here is derived from an EMBL/GenBank/DDBJ whole genome shotgun (WGS) entry which is preliminary data.</text>
</comment>
<dbReference type="InterPro" id="IPR009351">
    <property type="entry name" value="AlkZ-like"/>
</dbReference>
<dbReference type="Proteomes" id="UP000272503">
    <property type="component" value="Unassembled WGS sequence"/>
</dbReference>
<accession>A0A3L7A665</accession>